<feature type="compositionally biased region" description="Low complexity" evidence="6">
    <location>
        <begin position="229"/>
        <end position="255"/>
    </location>
</feature>
<accession>A0A433A2M0</accession>
<dbReference type="PROSITE" id="PS01359">
    <property type="entry name" value="ZF_PHD_1"/>
    <property type="match status" value="1"/>
</dbReference>
<dbReference type="SUPFAM" id="SSF57903">
    <property type="entry name" value="FYVE/PHD zinc finger"/>
    <property type="match status" value="1"/>
</dbReference>
<feature type="domain" description="PHD-type" evidence="7">
    <location>
        <begin position="101"/>
        <end position="178"/>
    </location>
</feature>
<dbReference type="Proteomes" id="UP000268093">
    <property type="component" value="Unassembled WGS sequence"/>
</dbReference>
<keyword evidence="3" id="KW-0862">Zinc</keyword>
<dbReference type="GO" id="GO:0031267">
    <property type="term" value="F:small GTPase binding"/>
    <property type="evidence" value="ECO:0007669"/>
    <property type="project" value="TreeGrafter"/>
</dbReference>
<dbReference type="GO" id="GO:0008270">
    <property type="term" value="F:zinc ion binding"/>
    <property type="evidence" value="ECO:0007669"/>
    <property type="project" value="UniProtKB-KW"/>
</dbReference>
<reference evidence="8 9" key="1">
    <citation type="journal article" date="2018" name="New Phytol.">
        <title>Phylogenomics of Endogonaceae and evolution of mycorrhizas within Mucoromycota.</title>
        <authorList>
            <person name="Chang Y."/>
            <person name="Desiro A."/>
            <person name="Na H."/>
            <person name="Sandor L."/>
            <person name="Lipzen A."/>
            <person name="Clum A."/>
            <person name="Barry K."/>
            <person name="Grigoriev I.V."/>
            <person name="Martin F.M."/>
            <person name="Stajich J.E."/>
            <person name="Smith M.E."/>
            <person name="Bonito G."/>
            <person name="Spatafora J.W."/>
        </authorList>
    </citation>
    <scope>NUCLEOTIDE SEQUENCE [LARGE SCALE GENOMIC DNA]</scope>
    <source>
        <strain evidence="8 9">GMNB39</strain>
    </source>
</reference>
<comment type="caution">
    <text evidence="8">The sequence shown here is derived from an EMBL/GenBank/DDBJ whole genome shotgun (WGS) entry which is preliminary data.</text>
</comment>
<keyword evidence="9" id="KW-1185">Reference proteome</keyword>
<organism evidence="8 9">
    <name type="scientific">Jimgerdemannia flammicorona</name>
    <dbReference type="NCBI Taxonomy" id="994334"/>
    <lineage>
        <taxon>Eukaryota</taxon>
        <taxon>Fungi</taxon>
        <taxon>Fungi incertae sedis</taxon>
        <taxon>Mucoromycota</taxon>
        <taxon>Mucoromycotina</taxon>
        <taxon>Endogonomycetes</taxon>
        <taxon>Endogonales</taxon>
        <taxon>Endogonaceae</taxon>
        <taxon>Jimgerdemannia</taxon>
    </lineage>
</organism>
<dbReference type="OrthoDB" id="5370059at2759"/>
<evidence type="ECO:0000256" key="5">
    <source>
        <dbReference type="PROSITE-ProRule" id="PRU00235"/>
    </source>
</evidence>
<dbReference type="InterPro" id="IPR001965">
    <property type="entry name" value="Znf_PHD"/>
</dbReference>
<evidence type="ECO:0000259" key="7">
    <source>
        <dbReference type="PROSITE" id="PS50016"/>
    </source>
</evidence>
<dbReference type="InterPro" id="IPR000408">
    <property type="entry name" value="Reg_chr_condens"/>
</dbReference>
<proteinExistence type="predicted"/>
<name>A0A433A2M0_9FUNG</name>
<evidence type="ECO:0000313" key="8">
    <source>
        <dbReference type="EMBL" id="RUO96921.1"/>
    </source>
</evidence>
<evidence type="ECO:0000313" key="9">
    <source>
        <dbReference type="Proteomes" id="UP000268093"/>
    </source>
</evidence>
<feature type="repeat" description="RCC1" evidence="5">
    <location>
        <begin position="29"/>
        <end position="83"/>
    </location>
</feature>
<dbReference type="SMART" id="SM00249">
    <property type="entry name" value="PHD"/>
    <property type="match status" value="1"/>
</dbReference>
<dbReference type="Pfam" id="PF00628">
    <property type="entry name" value="PHD"/>
    <property type="match status" value="1"/>
</dbReference>
<dbReference type="AlphaFoldDB" id="A0A433A2M0"/>
<dbReference type="PROSITE" id="PS00626">
    <property type="entry name" value="RCC1_2"/>
    <property type="match status" value="1"/>
</dbReference>
<protein>
    <recommendedName>
        <fullName evidence="7">PHD-type domain-containing protein</fullName>
    </recommendedName>
</protein>
<dbReference type="PANTHER" id="PTHR46207">
    <property type="entry name" value="PROTEIN RCC2"/>
    <property type="match status" value="1"/>
</dbReference>
<evidence type="ECO:0000256" key="6">
    <source>
        <dbReference type="SAM" id="MobiDB-lite"/>
    </source>
</evidence>
<evidence type="ECO:0000256" key="4">
    <source>
        <dbReference type="PROSITE-ProRule" id="PRU00146"/>
    </source>
</evidence>
<evidence type="ECO:0000256" key="3">
    <source>
        <dbReference type="ARBA" id="ARBA00022833"/>
    </source>
</evidence>
<dbReference type="InterPro" id="IPR019786">
    <property type="entry name" value="Zinc_finger_PHD-type_CS"/>
</dbReference>
<feature type="region of interest" description="Disordered" evidence="6">
    <location>
        <begin position="182"/>
        <end position="261"/>
    </location>
</feature>
<dbReference type="InterPro" id="IPR019787">
    <property type="entry name" value="Znf_PHD-finger"/>
</dbReference>
<sequence length="261" mass="27771">MLPYELYRTRFRGIAGGNASLFALAEKDLTTIAWGQVQNGELGFGEDSQFKSSTKPQRVEPLEGVEILSVSCGMGHTLLLAKAGNEKLADLPKFPELEEKGEACVKCGKDDDDDKILLCDKCDAPQHMYCANPKLEVCFDPCLCVVSHFTPTGCDENFAHLLQSIPEGDWFCDACHRPAPAKAQSEEVEESPVAEGSSSNGAAEDSPTGEEESKTKKRGRPKVPDTEAGAKASTKAGAKTSTKTGAKASTKAGAKVADAGR</sequence>
<evidence type="ECO:0000256" key="2">
    <source>
        <dbReference type="ARBA" id="ARBA00022771"/>
    </source>
</evidence>
<gene>
    <name evidence="8" type="ORF">BC936DRAFT_141260</name>
</gene>
<dbReference type="InterPro" id="IPR011011">
    <property type="entry name" value="Znf_FYVE_PHD"/>
</dbReference>
<dbReference type="Pfam" id="PF00415">
    <property type="entry name" value="RCC1"/>
    <property type="match status" value="1"/>
</dbReference>
<keyword evidence="1" id="KW-0479">Metal-binding</keyword>
<dbReference type="Gene3D" id="3.30.40.10">
    <property type="entry name" value="Zinc/RING finger domain, C3HC4 (zinc finger)"/>
    <property type="match status" value="1"/>
</dbReference>
<dbReference type="PROSITE" id="PS50012">
    <property type="entry name" value="RCC1_3"/>
    <property type="match status" value="1"/>
</dbReference>
<keyword evidence="2 4" id="KW-0863">Zinc-finger</keyword>
<evidence type="ECO:0000256" key="1">
    <source>
        <dbReference type="ARBA" id="ARBA00022723"/>
    </source>
</evidence>
<dbReference type="InterPro" id="IPR009091">
    <property type="entry name" value="RCC1/BLIP-II"/>
</dbReference>
<dbReference type="GO" id="GO:0016020">
    <property type="term" value="C:membrane"/>
    <property type="evidence" value="ECO:0007669"/>
    <property type="project" value="TreeGrafter"/>
</dbReference>
<dbReference type="InterPro" id="IPR013083">
    <property type="entry name" value="Znf_RING/FYVE/PHD"/>
</dbReference>
<dbReference type="SUPFAM" id="SSF50985">
    <property type="entry name" value="RCC1/BLIP-II"/>
    <property type="match status" value="1"/>
</dbReference>
<dbReference type="PANTHER" id="PTHR46207:SF1">
    <property type="entry name" value="PROTEIN RCC2"/>
    <property type="match status" value="1"/>
</dbReference>
<dbReference type="EMBL" id="RBNI01019133">
    <property type="protein sequence ID" value="RUO96921.1"/>
    <property type="molecule type" value="Genomic_DNA"/>
</dbReference>
<dbReference type="InterPro" id="IPR028641">
    <property type="entry name" value="RCC2"/>
</dbReference>
<dbReference type="Gene3D" id="2.130.10.30">
    <property type="entry name" value="Regulator of chromosome condensation 1/beta-lactamase-inhibitor protein II"/>
    <property type="match status" value="1"/>
</dbReference>
<dbReference type="PROSITE" id="PS50016">
    <property type="entry name" value="ZF_PHD_2"/>
    <property type="match status" value="1"/>
</dbReference>